<proteinExistence type="predicted"/>
<evidence type="ECO:0000313" key="2">
    <source>
        <dbReference type="Proteomes" id="UP000054560"/>
    </source>
</evidence>
<dbReference type="GeneID" id="25915296"/>
<gene>
    <name evidence="1" type="ORF">SARC_14792</name>
</gene>
<name>A0A0L0F7K8_9EUKA</name>
<keyword evidence="2" id="KW-1185">Reference proteome</keyword>
<evidence type="ECO:0000313" key="1">
    <source>
        <dbReference type="EMBL" id="KNC72649.1"/>
    </source>
</evidence>
<dbReference type="Proteomes" id="UP000054560">
    <property type="component" value="Unassembled WGS sequence"/>
</dbReference>
<dbReference type="RefSeq" id="XP_014146551.1">
    <property type="nucleotide sequence ID" value="XM_014291076.1"/>
</dbReference>
<dbReference type="AlphaFoldDB" id="A0A0L0F7K8"/>
<organism evidence="1 2">
    <name type="scientific">Sphaeroforma arctica JP610</name>
    <dbReference type="NCBI Taxonomy" id="667725"/>
    <lineage>
        <taxon>Eukaryota</taxon>
        <taxon>Ichthyosporea</taxon>
        <taxon>Ichthyophonida</taxon>
        <taxon>Sphaeroforma</taxon>
    </lineage>
</organism>
<sequence length="237" mass="26860">MLEGMVLWWYSRAHRTTVKHTAYVAMNRSVNGIDCGLAMLESMVLRWYNSAHRFIIKHAAYAVMNRSVNGIDCGLAMLESMVLRWYNNAHRFIIKHAAYAVMNRSLNEIDCDLAMLEELGDAEAGGQDHDFEKQFGSKVKYQGQQPVRLQDFDQEPMNMEINCVHEAEDRRLMLKDDSVAAASSGIAGMSLLADDYPEYEEIDHLWLGRKCATFAQSNPNVDALGGLEYLVPTVFKV</sequence>
<dbReference type="EMBL" id="KQ246709">
    <property type="protein sequence ID" value="KNC72649.1"/>
    <property type="molecule type" value="Genomic_DNA"/>
</dbReference>
<reference evidence="1 2" key="1">
    <citation type="submission" date="2011-02" db="EMBL/GenBank/DDBJ databases">
        <title>The Genome Sequence of Sphaeroforma arctica JP610.</title>
        <authorList>
            <consortium name="The Broad Institute Genome Sequencing Platform"/>
            <person name="Russ C."/>
            <person name="Cuomo C."/>
            <person name="Young S.K."/>
            <person name="Zeng Q."/>
            <person name="Gargeya S."/>
            <person name="Alvarado L."/>
            <person name="Berlin A."/>
            <person name="Chapman S.B."/>
            <person name="Chen Z."/>
            <person name="Freedman E."/>
            <person name="Gellesch M."/>
            <person name="Goldberg J."/>
            <person name="Griggs A."/>
            <person name="Gujja S."/>
            <person name="Heilman E."/>
            <person name="Heiman D."/>
            <person name="Howarth C."/>
            <person name="Mehta T."/>
            <person name="Neiman D."/>
            <person name="Pearson M."/>
            <person name="Roberts A."/>
            <person name="Saif S."/>
            <person name="Shea T."/>
            <person name="Shenoy N."/>
            <person name="Sisk P."/>
            <person name="Stolte C."/>
            <person name="Sykes S."/>
            <person name="White J."/>
            <person name="Yandava C."/>
            <person name="Burger G."/>
            <person name="Gray M.W."/>
            <person name="Holland P.W.H."/>
            <person name="King N."/>
            <person name="Lang F.B.F."/>
            <person name="Roger A.J."/>
            <person name="Ruiz-Trillo I."/>
            <person name="Haas B."/>
            <person name="Nusbaum C."/>
            <person name="Birren B."/>
        </authorList>
    </citation>
    <scope>NUCLEOTIDE SEQUENCE [LARGE SCALE GENOMIC DNA]</scope>
    <source>
        <strain evidence="1 2">JP610</strain>
    </source>
</reference>
<feature type="non-terminal residue" evidence="1">
    <location>
        <position position="237"/>
    </location>
</feature>
<accession>A0A0L0F7K8</accession>
<protein>
    <submittedName>
        <fullName evidence="1">Uncharacterized protein</fullName>
    </submittedName>
</protein>